<keyword evidence="4" id="KW-1185">Reference proteome</keyword>
<dbReference type="PANTHER" id="PTHR12526">
    <property type="entry name" value="GLYCOSYLTRANSFERASE"/>
    <property type="match status" value="1"/>
</dbReference>
<dbReference type="GO" id="GO:0016757">
    <property type="term" value="F:glycosyltransferase activity"/>
    <property type="evidence" value="ECO:0007669"/>
    <property type="project" value="InterPro"/>
</dbReference>
<accession>F3Z2L8</accession>
<proteinExistence type="predicted"/>
<dbReference type="Proteomes" id="UP000007844">
    <property type="component" value="Chromosome"/>
</dbReference>
<name>F3Z2L8_DESAF</name>
<protein>
    <submittedName>
        <fullName evidence="3">Glycosyl transferase group 1</fullName>
    </submittedName>
</protein>
<feature type="domain" description="Glycosyltransferase subfamily 4-like N-terminal" evidence="2">
    <location>
        <begin position="95"/>
        <end position="211"/>
    </location>
</feature>
<keyword evidence="3" id="KW-0808">Transferase</keyword>
<dbReference type="AlphaFoldDB" id="F3Z2L8"/>
<feature type="domain" description="Glycosyl transferase family 1" evidence="1">
    <location>
        <begin position="225"/>
        <end position="386"/>
    </location>
</feature>
<dbReference type="EMBL" id="CP003221">
    <property type="protein sequence ID" value="EGJ51351.1"/>
    <property type="molecule type" value="Genomic_DNA"/>
</dbReference>
<dbReference type="Gene3D" id="3.40.50.2000">
    <property type="entry name" value="Glycogen Phosphorylase B"/>
    <property type="match status" value="2"/>
</dbReference>
<dbReference type="HOGENOM" id="CLU_009583_14_2_7"/>
<dbReference type="Pfam" id="PF13439">
    <property type="entry name" value="Glyco_transf_4"/>
    <property type="match status" value="1"/>
</dbReference>
<dbReference type="SUPFAM" id="SSF53756">
    <property type="entry name" value="UDP-Glycosyltransferase/glycogen phosphorylase"/>
    <property type="match status" value="1"/>
</dbReference>
<dbReference type="STRING" id="690850.Desaf_3053"/>
<dbReference type="Pfam" id="PF00534">
    <property type="entry name" value="Glycos_transf_1"/>
    <property type="match status" value="1"/>
</dbReference>
<sequence>MERNVIGMILKGYPRISETFISNEILQLESLGFRIHIISMREPREDFTHGNVRRIRAQVSYLPTELTTGLPRLLPPFLSLWRERPRETRAALALAWSRYRRTRRLATLKHLLQGAYIVRKILPGSGITHLHAHFAHSPTSVAMFASLFSRLPFSFTAHAKDVWTQEAEQLGEKIDLARFVVTCTRANREYLTRLGSGRTSVHAVYHGIDLRFFAPNGRLPTARPPFRILTVARLTGKKGLDTVLRAIKLLRQRGLAFRYELVGDGEQRAQLEALVGELGLEDVVSMPGVQAHEVIREQFRQADVFVLGSRIQENGDRDGIPNVLAESMAMGVPVVATSVSALPELIENDVTGLLVPPDDAQAMVAALERALTDQDLRRRMIPAAQDRVRQCFDNLRLIQNLASILRHEIPGT</sequence>
<evidence type="ECO:0000313" key="4">
    <source>
        <dbReference type="Proteomes" id="UP000007844"/>
    </source>
</evidence>
<evidence type="ECO:0000313" key="3">
    <source>
        <dbReference type="EMBL" id="EGJ51351.1"/>
    </source>
</evidence>
<evidence type="ECO:0000259" key="2">
    <source>
        <dbReference type="Pfam" id="PF13439"/>
    </source>
</evidence>
<dbReference type="RefSeq" id="WP_014260997.1">
    <property type="nucleotide sequence ID" value="NC_016629.1"/>
</dbReference>
<gene>
    <name evidence="3" type="ORF">Desaf_3053</name>
</gene>
<dbReference type="InterPro" id="IPR001296">
    <property type="entry name" value="Glyco_trans_1"/>
</dbReference>
<dbReference type="CDD" id="cd03801">
    <property type="entry name" value="GT4_PimA-like"/>
    <property type="match status" value="1"/>
</dbReference>
<evidence type="ECO:0000259" key="1">
    <source>
        <dbReference type="Pfam" id="PF00534"/>
    </source>
</evidence>
<dbReference type="InterPro" id="IPR028098">
    <property type="entry name" value="Glyco_trans_4-like_N"/>
</dbReference>
<dbReference type="eggNOG" id="COG0438">
    <property type="taxonomic scope" value="Bacteria"/>
</dbReference>
<organism evidence="3 4">
    <name type="scientific">Desulfocurvibacter africanus subsp. africanus str. Walvis Bay</name>
    <dbReference type="NCBI Taxonomy" id="690850"/>
    <lineage>
        <taxon>Bacteria</taxon>
        <taxon>Pseudomonadati</taxon>
        <taxon>Thermodesulfobacteriota</taxon>
        <taxon>Desulfovibrionia</taxon>
        <taxon>Desulfovibrionales</taxon>
        <taxon>Desulfovibrionaceae</taxon>
        <taxon>Desulfocurvibacter</taxon>
    </lineage>
</organism>
<reference evidence="3 4" key="1">
    <citation type="journal article" date="2011" name="J. Bacteriol.">
        <title>Genome sequence of the mercury-methylating and pleomorphic Desulfovibrio africanus Strain Walvis Bay.</title>
        <authorList>
            <person name="Brown S.D."/>
            <person name="Wall J.D."/>
            <person name="Kucken A.M."/>
            <person name="Gilmour C.C."/>
            <person name="Podar M."/>
            <person name="Brandt C.C."/>
            <person name="Teshima H."/>
            <person name="Detter J.C."/>
            <person name="Han C.S."/>
            <person name="Land M.L."/>
            <person name="Lucas S."/>
            <person name="Han J."/>
            <person name="Pennacchio L."/>
            <person name="Nolan M."/>
            <person name="Pitluck S."/>
            <person name="Woyke T."/>
            <person name="Goodwin L."/>
            <person name="Palumbo A.V."/>
            <person name="Elias D.A."/>
        </authorList>
    </citation>
    <scope>NUCLEOTIDE SEQUENCE [LARGE SCALE GENOMIC DNA]</scope>
    <source>
        <strain evidence="3 4">Walvis Bay</strain>
    </source>
</reference>
<dbReference type="KEGG" id="daf:Desaf_3053"/>